<dbReference type="InterPro" id="IPR000620">
    <property type="entry name" value="EamA_dom"/>
</dbReference>
<accession>A0A1H0PB60</accession>
<dbReference type="GO" id="GO:0016020">
    <property type="term" value="C:membrane"/>
    <property type="evidence" value="ECO:0007669"/>
    <property type="project" value="InterPro"/>
</dbReference>
<protein>
    <submittedName>
        <fullName evidence="3">Transporter family protein</fullName>
    </submittedName>
</protein>
<dbReference type="Proteomes" id="UP000198549">
    <property type="component" value="Chromosome I"/>
</dbReference>
<name>A0A1H0PB60_PSERE</name>
<dbReference type="EMBL" id="LT629709">
    <property type="protein sequence ID" value="SDP02253.1"/>
    <property type="molecule type" value="Genomic_DNA"/>
</dbReference>
<dbReference type="SUPFAM" id="SSF103481">
    <property type="entry name" value="Multidrug resistance efflux transporter EmrE"/>
    <property type="match status" value="1"/>
</dbReference>
<evidence type="ECO:0000256" key="1">
    <source>
        <dbReference type="SAM" id="Phobius"/>
    </source>
</evidence>
<feature type="transmembrane region" description="Helical" evidence="1">
    <location>
        <begin position="66"/>
        <end position="85"/>
    </location>
</feature>
<feature type="transmembrane region" description="Helical" evidence="1">
    <location>
        <begin position="34"/>
        <end position="54"/>
    </location>
</feature>
<keyword evidence="1" id="KW-0812">Transmembrane</keyword>
<dbReference type="Gene3D" id="1.10.3730.20">
    <property type="match status" value="1"/>
</dbReference>
<gene>
    <name evidence="3" type="ORF">SAMN04490202_2600</name>
</gene>
<feature type="transmembrane region" description="Helical" evidence="1">
    <location>
        <begin position="97"/>
        <end position="116"/>
    </location>
</feature>
<evidence type="ECO:0000313" key="3">
    <source>
        <dbReference type="EMBL" id="SDP02253.1"/>
    </source>
</evidence>
<dbReference type="InterPro" id="IPR037185">
    <property type="entry name" value="EmrE-like"/>
</dbReference>
<sequence length="174" mass="18960">MLRTPRTTELDFLGVRCTAIPFTFRLTSMGTSLFSSWVFWALLSALFAALTAIFGKIGIVGINSDFATLIRTVVVLLSLALIVYATGQYQALGTISARSYVFLILSGLATGASWMCYYRALHLGQASLVAPVDKLSVVLVAILGVTLLGEKLDIRQWMGISMITFGVVTLAWRR</sequence>
<keyword evidence="1" id="KW-1133">Transmembrane helix</keyword>
<dbReference type="Pfam" id="PF00892">
    <property type="entry name" value="EamA"/>
    <property type="match status" value="1"/>
</dbReference>
<feature type="transmembrane region" description="Helical" evidence="1">
    <location>
        <begin position="128"/>
        <end position="148"/>
    </location>
</feature>
<feature type="transmembrane region" description="Helical" evidence="1">
    <location>
        <begin position="154"/>
        <end position="172"/>
    </location>
</feature>
<keyword evidence="1" id="KW-0472">Membrane</keyword>
<proteinExistence type="predicted"/>
<evidence type="ECO:0000259" key="2">
    <source>
        <dbReference type="Pfam" id="PF00892"/>
    </source>
</evidence>
<reference evidence="3 4" key="1">
    <citation type="submission" date="2016-10" db="EMBL/GenBank/DDBJ databases">
        <authorList>
            <person name="de Groot N.N."/>
        </authorList>
    </citation>
    <scope>NUCLEOTIDE SEQUENCE [LARGE SCALE GENOMIC DNA]</scope>
    <source>
        <strain evidence="3 4">BS3776</strain>
    </source>
</reference>
<evidence type="ECO:0000313" key="4">
    <source>
        <dbReference type="Proteomes" id="UP000198549"/>
    </source>
</evidence>
<dbReference type="FunFam" id="1.10.3730.20:FF:000009">
    <property type="entry name" value="EamA family transporter"/>
    <property type="match status" value="1"/>
</dbReference>
<organism evidence="3 4">
    <name type="scientific">Pseudomonas reinekei</name>
    <dbReference type="NCBI Taxonomy" id="395598"/>
    <lineage>
        <taxon>Bacteria</taxon>
        <taxon>Pseudomonadati</taxon>
        <taxon>Pseudomonadota</taxon>
        <taxon>Gammaproteobacteria</taxon>
        <taxon>Pseudomonadales</taxon>
        <taxon>Pseudomonadaceae</taxon>
        <taxon>Pseudomonas</taxon>
    </lineage>
</organism>
<feature type="domain" description="EamA" evidence="2">
    <location>
        <begin position="36"/>
        <end position="170"/>
    </location>
</feature>
<dbReference type="AlphaFoldDB" id="A0A1H0PB60"/>